<dbReference type="RefSeq" id="WP_343983493.1">
    <property type="nucleotide sequence ID" value="NZ_BAAAHK010000024.1"/>
</dbReference>
<name>A0ABP4C846_9ACTN</name>
<evidence type="ECO:0000259" key="1">
    <source>
        <dbReference type="Pfam" id="PF00561"/>
    </source>
</evidence>
<dbReference type="Gene3D" id="3.40.50.1820">
    <property type="entry name" value="alpha/beta hydrolase"/>
    <property type="match status" value="1"/>
</dbReference>
<keyword evidence="2" id="KW-0378">Hydrolase</keyword>
<dbReference type="PANTHER" id="PTHR43433">
    <property type="entry name" value="HYDROLASE, ALPHA/BETA FOLD FAMILY PROTEIN"/>
    <property type="match status" value="1"/>
</dbReference>
<dbReference type="SUPFAM" id="SSF53474">
    <property type="entry name" value="alpha/beta-Hydrolases"/>
    <property type="match status" value="1"/>
</dbReference>
<sequence length="266" mass="28228">MADAETFEVVRSDGAVLRYCIYGPDGGYPVVSQNGVPSSRWKWPALAESMRGSGFRYLVYDRPGYGGSTRRPGRTVADAVEDVRALVDAQGWERFAVSGGSGGAPHALACAALMGDRVSSCVVISGVKPADSTKAVPGEAELRAQVAAVAAEIMGLVEEGGPELPGGEGAARDDPDAMARLRATFVEGMDGWVDDSFALARPWGFELSDIRVPVGLWRGTSDTNVPSSDAEYLLEHIPGIQGHVFEGGHLPGPATYEEIYGWLRDQ</sequence>
<reference evidence="3" key="1">
    <citation type="journal article" date="2019" name="Int. J. Syst. Evol. Microbiol.">
        <title>The Global Catalogue of Microorganisms (GCM) 10K type strain sequencing project: providing services to taxonomists for standard genome sequencing and annotation.</title>
        <authorList>
            <consortium name="The Broad Institute Genomics Platform"/>
            <consortium name="The Broad Institute Genome Sequencing Center for Infectious Disease"/>
            <person name="Wu L."/>
            <person name="Ma J."/>
        </authorList>
    </citation>
    <scope>NUCLEOTIDE SEQUENCE [LARGE SCALE GENOMIC DNA]</scope>
    <source>
        <strain evidence="3">JCM 10977</strain>
    </source>
</reference>
<dbReference type="PANTHER" id="PTHR43433:SF10">
    <property type="entry name" value="AB HYDROLASE-1 DOMAIN-CONTAINING PROTEIN"/>
    <property type="match status" value="1"/>
</dbReference>
<comment type="caution">
    <text evidence="2">The sequence shown here is derived from an EMBL/GenBank/DDBJ whole genome shotgun (WGS) entry which is preliminary data.</text>
</comment>
<proteinExistence type="predicted"/>
<dbReference type="GO" id="GO:0016787">
    <property type="term" value="F:hydrolase activity"/>
    <property type="evidence" value="ECO:0007669"/>
    <property type="project" value="UniProtKB-KW"/>
</dbReference>
<dbReference type="Pfam" id="PF00561">
    <property type="entry name" value="Abhydrolase_1"/>
    <property type="match status" value="1"/>
</dbReference>
<gene>
    <name evidence="2" type="ORF">GCM10009554_80510</name>
</gene>
<dbReference type="EMBL" id="BAAAHK010000024">
    <property type="protein sequence ID" value="GAA0962509.1"/>
    <property type="molecule type" value="Genomic_DNA"/>
</dbReference>
<feature type="domain" description="AB hydrolase-1" evidence="1">
    <location>
        <begin position="28"/>
        <end position="134"/>
    </location>
</feature>
<dbReference type="InterPro" id="IPR000073">
    <property type="entry name" value="AB_hydrolase_1"/>
</dbReference>
<organism evidence="2 3">
    <name type="scientific">Kribbella koreensis</name>
    <dbReference type="NCBI Taxonomy" id="57909"/>
    <lineage>
        <taxon>Bacteria</taxon>
        <taxon>Bacillati</taxon>
        <taxon>Actinomycetota</taxon>
        <taxon>Actinomycetes</taxon>
        <taxon>Propionibacteriales</taxon>
        <taxon>Kribbellaceae</taxon>
        <taxon>Kribbella</taxon>
    </lineage>
</organism>
<dbReference type="InterPro" id="IPR029058">
    <property type="entry name" value="AB_hydrolase_fold"/>
</dbReference>
<evidence type="ECO:0000313" key="2">
    <source>
        <dbReference type="EMBL" id="GAA0962509.1"/>
    </source>
</evidence>
<keyword evidence="3" id="KW-1185">Reference proteome</keyword>
<evidence type="ECO:0000313" key="3">
    <source>
        <dbReference type="Proteomes" id="UP001500542"/>
    </source>
</evidence>
<dbReference type="InterPro" id="IPR050471">
    <property type="entry name" value="AB_hydrolase"/>
</dbReference>
<dbReference type="Proteomes" id="UP001500542">
    <property type="component" value="Unassembled WGS sequence"/>
</dbReference>
<accession>A0ABP4C846</accession>
<protein>
    <submittedName>
        <fullName evidence="2">Alpha/beta hydrolase</fullName>
    </submittedName>
</protein>